<evidence type="ECO:0000256" key="10">
    <source>
        <dbReference type="ARBA" id="ARBA00022842"/>
    </source>
</evidence>
<comment type="function">
    <text evidence="15">Poorly processive, error-prone DNA polymerase involved in untargeted mutagenesis. Copies undamaged DNA at stalled replication forks, which arise in vivo from mismatched or misaligned primer ends. These misaligned primers can be extended by PolIV. Exhibits no 3'-5' exonuclease (proofreading) activity. May be involved in translesional synthesis, in conjunction with the beta clamp from PolIII.</text>
</comment>
<evidence type="ECO:0000256" key="1">
    <source>
        <dbReference type="ARBA" id="ARBA00004496"/>
    </source>
</evidence>
<dbReference type="GO" id="GO:0006261">
    <property type="term" value="P:DNA-templated DNA replication"/>
    <property type="evidence" value="ECO:0007669"/>
    <property type="project" value="UniProtKB-UniRule"/>
</dbReference>
<evidence type="ECO:0000313" key="18">
    <source>
        <dbReference type="Proteomes" id="UP000001730"/>
    </source>
</evidence>
<comment type="cofactor">
    <cofactor evidence="15">
        <name>Mg(2+)</name>
        <dbReference type="ChEBI" id="CHEBI:18420"/>
    </cofactor>
    <text evidence="15">Binds 2 magnesium ions per subunit.</text>
</comment>
<feature type="binding site" evidence="15">
    <location>
        <position position="9"/>
    </location>
    <ligand>
        <name>Mg(2+)</name>
        <dbReference type="ChEBI" id="CHEBI:18420"/>
    </ligand>
</feature>
<name>B6EID9_ALISL</name>
<evidence type="ECO:0000256" key="15">
    <source>
        <dbReference type="HAMAP-Rule" id="MF_01113"/>
    </source>
</evidence>
<dbReference type="FunFam" id="3.40.1170.60:FF:000001">
    <property type="entry name" value="DNA polymerase IV"/>
    <property type="match status" value="1"/>
</dbReference>
<keyword evidence="3 15" id="KW-0515">Mutator protein</keyword>
<keyword evidence="9 15" id="KW-0227">DNA damage</keyword>
<feature type="site" description="Substrate discrimination" evidence="15">
    <location>
        <position position="14"/>
    </location>
</feature>
<evidence type="ECO:0000256" key="13">
    <source>
        <dbReference type="ARBA" id="ARBA00023204"/>
    </source>
</evidence>
<dbReference type="GO" id="GO:0003887">
    <property type="term" value="F:DNA-directed DNA polymerase activity"/>
    <property type="evidence" value="ECO:0007669"/>
    <property type="project" value="UniProtKB-UniRule"/>
</dbReference>
<dbReference type="SUPFAM" id="SSF56672">
    <property type="entry name" value="DNA/RNA polymerases"/>
    <property type="match status" value="1"/>
</dbReference>
<gene>
    <name evidence="15 17" type="primary">dinB</name>
    <name evidence="17" type="ordered locus">VSAL_I0965</name>
</gene>
<dbReference type="GO" id="GO:0005829">
    <property type="term" value="C:cytosol"/>
    <property type="evidence" value="ECO:0007669"/>
    <property type="project" value="TreeGrafter"/>
</dbReference>
<evidence type="ECO:0000256" key="9">
    <source>
        <dbReference type="ARBA" id="ARBA00022763"/>
    </source>
</evidence>
<dbReference type="HAMAP" id="MF_01113">
    <property type="entry name" value="DNApol_IV"/>
    <property type="match status" value="1"/>
</dbReference>
<keyword evidence="11 15" id="KW-0239">DNA-directed DNA polymerase</keyword>
<dbReference type="GO" id="GO:0000287">
    <property type="term" value="F:magnesium ion binding"/>
    <property type="evidence" value="ECO:0007669"/>
    <property type="project" value="UniProtKB-UniRule"/>
</dbReference>
<comment type="catalytic activity">
    <reaction evidence="14 15">
        <text>DNA(n) + a 2'-deoxyribonucleoside 5'-triphosphate = DNA(n+1) + diphosphate</text>
        <dbReference type="Rhea" id="RHEA:22508"/>
        <dbReference type="Rhea" id="RHEA-COMP:17339"/>
        <dbReference type="Rhea" id="RHEA-COMP:17340"/>
        <dbReference type="ChEBI" id="CHEBI:33019"/>
        <dbReference type="ChEBI" id="CHEBI:61560"/>
        <dbReference type="ChEBI" id="CHEBI:173112"/>
        <dbReference type="EC" id="2.7.7.7"/>
    </reaction>
</comment>
<feature type="active site" evidence="15">
    <location>
        <position position="105"/>
    </location>
</feature>
<dbReference type="HOGENOM" id="CLU_012348_1_2_6"/>
<dbReference type="FunFam" id="1.10.150.20:FF:000019">
    <property type="entry name" value="DNA polymerase IV"/>
    <property type="match status" value="1"/>
</dbReference>
<evidence type="ECO:0000256" key="2">
    <source>
        <dbReference type="ARBA" id="ARBA00010945"/>
    </source>
</evidence>
<keyword evidence="5 15" id="KW-0808">Transferase</keyword>
<dbReference type="InterPro" id="IPR050116">
    <property type="entry name" value="DNA_polymerase-Y"/>
</dbReference>
<dbReference type="GO" id="GO:0042276">
    <property type="term" value="P:error-prone translesion synthesis"/>
    <property type="evidence" value="ECO:0007669"/>
    <property type="project" value="TreeGrafter"/>
</dbReference>
<comment type="subcellular location">
    <subcellularLocation>
        <location evidence="1 15">Cytoplasm</location>
    </subcellularLocation>
</comment>
<dbReference type="eggNOG" id="COG0389">
    <property type="taxonomic scope" value="Bacteria"/>
</dbReference>
<dbReference type="PANTHER" id="PTHR11076">
    <property type="entry name" value="DNA REPAIR POLYMERASE UMUC / TRANSFERASE FAMILY MEMBER"/>
    <property type="match status" value="1"/>
</dbReference>
<keyword evidence="8 15" id="KW-0479">Metal-binding</keyword>
<feature type="binding site" evidence="15">
    <location>
        <position position="104"/>
    </location>
    <ligand>
        <name>Mg(2+)</name>
        <dbReference type="ChEBI" id="CHEBI:18420"/>
    </ligand>
</feature>
<dbReference type="KEGG" id="vsa:VSAL_I0965"/>
<dbReference type="Gene3D" id="3.40.1170.60">
    <property type="match status" value="1"/>
</dbReference>
<dbReference type="InterPro" id="IPR043128">
    <property type="entry name" value="Rev_trsase/Diguanyl_cyclase"/>
</dbReference>
<dbReference type="Gene3D" id="1.10.150.20">
    <property type="entry name" value="5' to 3' exonuclease, C-terminal subdomain"/>
    <property type="match status" value="1"/>
</dbReference>
<dbReference type="InterPro" id="IPR043502">
    <property type="entry name" value="DNA/RNA_pol_sf"/>
</dbReference>
<dbReference type="FunFam" id="3.30.70.270:FF:000002">
    <property type="entry name" value="DNA polymerase IV"/>
    <property type="match status" value="1"/>
</dbReference>
<dbReference type="NCBIfam" id="NF002677">
    <property type="entry name" value="PRK02406.1"/>
    <property type="match status" value="1"/>
</dbReference>
<keyword evidence="18" id="KW-1185">Reference proteome</keyword>
<dbReference type="Pfam" id="PF00817">
    <property type="entry name" value="IMS"/>
    <property type="match status" value="1"/>
</dbReference>
<evidence type="ECO:0000256" key="6">
    <source>
        <dbReference type="ARBA" id="ARBA00022695"/>
    </source>
</evidence>
<evidence type="ECO:0000256" key="4">
    <source>
        <dbReference type="ARBA" id="ARBA00022490"/>
    </source>
</evidence>
<dbReference type="Gene3D" id="3.30.1490.100">
    <property type="entry name" value="DNA polymerase, Y-family, little finger domain"/>
    <property type="match status" value="1"/>
</dbReference>
<dbReference type="InterPro" id="IPR017961">
    <property type="entry name" value="DNA_pol_Y-fam_little_finger"/>
</dbReference>
<dbReference type="GO" id="GO:0009432">
    <property type="term" value="P:SOS response"/>
    <property type="evidence" value="ECO:0007669"/>
    <property type="project" value="TreeGrafter"/>
</dbReference>
<comment type="subunit">
    <text evidence="15">Monomer.</text>
</comment>
<feature type="domain" description="UmuC" evidence="16">
    <location>
        <begin position="5"/>
        <end position="186"/>
    </location>
</feature>
<evidence type="ECO:0000256" key="7">
    <source>
        <dbReference type="ARBA" id="ARBA00022705"/>
    </source>
</evidence>
<evidence type="ECO:0000259" key="16">
    <source>
        <dbReference type="PROSITE" id="PS50173"/>
    </source>
</evidence>
<keyword evidence="12 15" id="KW-0238">DNA-binding</keyword>
<keyword evidence="13 15" id="KW-0234">DNA repair</keyword>
<evidence type="ECO:0000256" key="3">
    <source>
        <dbReference type="ARBA" id="ARBA00022457"/>
    </source>
</evidence>
<organism evidence="17 18">
    <name type="scientific">Aliivibrio salmonicida (strain LFI1238)</name>
    <name type="common">Vibrio salmonicida (strain LFI1238)</name>
    <dbReference type="NCBI Taxonomy" id="316275"/>
    <lineage>
        <taxon>Bacteria</taxon>
        <taxon>Pseudomonadati</taxon>
        <taxon>Pseudomonadota</taxon>
        <taxon>Gammaproteobacteria</taxon>
        <taxon>Vibrionales</taxon>
        <taxon>Vibrionaceae</taxon>
        <taxon>Aliivibrio</taxon>
    </lineage>
</organism>
<dbReference type="InterPro" id="IPR022880">
    <property type="entry name" value="DNApol_IV"/>
</dbReference>
<keyword evidence="4 15" id="KW-0963">Cytoplasm</keyword>
<dbReference type="InterPro" id="IPR001126">
    <property type="entry name" value="UmuC"/>
</dbReference>
<dbReference type="PANTHER" id="PTHR11076:SF33">
    <property type="entry name" value="DNA POLYMERASE KAPPA"/>
    <property type="match status" value="1"/>
</dbReference>
<dbReference type="EMBL" id="FM178379">
    <property type="protein sequence ID" value="CAQ78650.1"/>
    <property type="molecule type" value="Genomic_DNA"/>
</dbReference>
<dbReference type="Proteomes" id="UP000001730">
    <property type="component" value="Chromosome 1"/>
</dbReference>
<proteinExistence type="inferred from homology"/>
<dbReference type="EC" id="2.7.7.7" evidence="15"/>
<evidence type="ECO:0000256" key="8">
    <source>
        <dbReference type="ARBA" id="ARBA00022723"/>
    </source>
</evidence>
<protein>
    <recommendedName>
        <fullName evidence="15">DNA polymerase IV</fullName>
        <shortName evidence="15">Pol IV</shortName>
        <ecNumber evidence="15">2.7.7.7</ecNumber>
    </recommendedName>
</protein>
<dbReference type="InterPro" id="IPR036775">
    <property type="entry name" value="DNA_pol_Y-fam_lit_finger_sf"/>
</dbReference>
<evidence type="ECO:0000256" key="12">
    <source>
        <dbReference type="ARBA" id="ARBA00023125"/>
    </source>
</evidence>
<evidence type="ECO:0000313" key="17">
    <source>
        <dbReference type="EMBL" id="CAQ78650.1"/>
    </source>
</evidence>
<dbReference type="AlphaFoldDB" id="B6EID9"/>
<dbReference type="GO" id="GO:0006281">
    <property type="term" value="P:DNA repair"/>
    <property type="evidence" value="ECO:0007669"/>
    <property type="project" value="UniProtKB-UniRule"/>
</dbReference>
<dbReference type="SUPFAM" id="SSF100879">
    <property type="entry name" value="Lesion bypass DNA polymerase (Y-family), little finger domain"/>
    <property type="match status" value="1"/>
</dbReference>
<keyword evidence="7 15" id="KW-0235">DNA replication</keyword>
<evidence type="ECO:0000256" key="11">
    <source>
        <dbReference type="ARBA" id="ARBA00022932"/>
    </source>
</evidence>
<comment type="similarity">
    <text evidence="2 15">Belongs to the DNA polymerase type-Y family.</text>
</comment>
<evidence type="ECO:0000256" key="5">
    <source>
        <dbReference type="ARBA" id="ARBA00022679"/>
    </source>
</evidence>
<keyword evidence="6 15" id="KW-0548">Nucleotidyltransferase</keyword>
<dbReference type="GO" id="GO:0003684">
    <property type="term" value="F:damaged DNA binding"/>
    <property type="evidence" value="ECO:0007669"/>
    <property type="project" value="InterPro"/>
</dbReference>
<sequence length="350" mass="39516">MSQKIIHIDLDCYYAAVEARDNPELRGIPIAIGGSQHHRGVLSTCNYEAREFGVRSAMSTAKALQLCPNLTVVPGNMDKYKTVSKQIHKIFSEYTDLIEPLSLDEAYLDVTDSPLFHGSATLIAEDIRKTIWNELQLTASAGVAPLKFIAKVASDVDKPNGICVVPPNKLDSFIEQLELGKISGVGKVTLEKLHKFGFYKGQDIRECDHHTLLSNFGKFGQVIWERCNGIDNRKIETNRTRKSVGVERTFQTDIYSEQECIEAIEVLYPKLIERLQKSSSNNSIIKQGLKLKFQDFKQTTIEHKKSQLDKDYFLELLREGLKRQQNRGIRLIGISIGLNTEKDSGQINLF</sequence>
<dbReference type="RefSeq" id="WP_012549732.1">
    <property type="nucleotide sequence ID" value="NC_011312.1"/>
</dbReference>
<accession>B6EID9</accession>
<reference evidence="17 18" key="1">
    <citation type="journal article" date="2008" name="BMC Genomics">
        <title>The genome sequence of the fish pathogen Aliivibrio salmonicida strain LFI1238 shows extensive evidence of gene decay.</title>
        <authorList>
            <person name="Hjerde E."/>
            <person name="Lorentzen M.S."/>
            <person name="Holden M.T."/>
            <person name="Seeger K."/>
            <person name="Paulsen S."/>
            <person name="Bason N."/>
            <person name="Churcher C."/>
            <person name="Harris D."/>
            <person name="Norbertczak H."/>
            <person name="Quail M.A."/>
            <person name="Sanders S."/>
            <person name="Thurston S."/>
            <person name="Parkhill J."/>
            <person name="Willassen N.P."/>
            <person name="Thomson N.R."/>
        </authorList>
    </citation>
    <scope>NUCLEOTIDE SEQUENCE [LARGE SCALE GENOMIC DNA]</scope>
    <source>
        <strain evidence="17 18">LFI1238</strain>
    </source>
</reference>
<keyword evidence="10 15" id="KW-0460">Magnesium</keyword>
<dbReference type="PROSITE" id="PS50173">
    <property type="entry name" value="UMUC"/>
    <property type="match status" value="1"/>
</dbReference>
<dbReference type="Gene3D" id="3.30.70.270">
    <property type="match status" value="1"/>
</dbReference>
<evidence type="ECO:0000256" key="14">
    <source>
        <dbReference type="ARBA" id="ARBA00049244"/>
    </source>
</evidence>
<dbReference type="CDD" id="cd03586">
    <property type="entry name" value="PolY_Pol_IV_kappa"/>
    <property type="match status" value="1"/>
</dbReference>
<dbReference type="Pfam" id="PF11799">
    <property type="entry name" value="IMS_C"/>
    <property type="match status" value="1"/>
</dbReference>